<keyword evidence="2" id="KW-1185">Reference proteome</keyword>
<evidence type="ECO:0000313" key="1">
    <source>
        <dbReference type="EMBL" id="CAG9808469.1"/>
    </source>
</evidence>
<gene>
    <name evidence="1" type="ORF">CHIRRI_LOCUS11308</name>
</gene>
<sequence length="52" mass="5988">MCCINEHLLGVCSLYSGILNLRDPTLYALAYATIRLSFYRIAFLQITYVLEK</sequence>
<proteinExistence type="predicted"/>
<reference evidence="1" key="1">
    <citation type="submission" date="2022-01" db="EMBL/GenBank/DDBJ databases">
        <authorList>
            <person name="King R."/>
        </authorList>
    </citation>
    <scope>NUCLEOTIDE SEQUENCE</scope>
</reference>
<organism evidence="1 2">
    <name type="scientific">Chironomus riparius</name>
    <dbReference type="NCBI Taxonomy" id="315576"/>
    <lineage>
        <taxon>Eukaryota</taxon>
        <taxon>Metazoa</taxon>
        <taxon>Ecdysozoa</taxon>
        <taxon>Arthropoda</taxon>
        <taxon>Hexapoda</taxon>
        <taxon>Insecta</taxon>
        <taxon>Pterygota</taxon>
        <taxon>Neoptera</taxon>
        <taxon>Endopterygota</taxon>
        <taxon>Diptera</taxon>
        <taxon>Nematocera</taxon>
        <taxon>Chironomoidea</taxon>
        <taxon>Chironomidae</taxon>
        <taxon>Chironominae</taxon>
        <taxon>Chironomus</taxon>
    </lineage>
</organism>
<reference evidence="1" key="2">
    <citation type="submission" date="2022-10" db="EMBL/GenBank/DDBJ databases">
        <authorList>
            <consortium name="ENA_rothamsted_submissions"/>
            <consortium name="culmorum"/>
            <person name="King R."/>
        </authorList>
    </citation>
    <scope>NUCLEOTIDE SEQUENCE</scope>
</reference>
<dbReference type="EMBL" id="OU895879">
    <property type="protein sequence ID" value="CAG9808469.1"/>
    <property type="molecule type" value="Genomic_DNA"/>
</dbReference>
<dbReference type="Proteomes" id="UP001153620">
    <property type="component" value="Chromosome 3"/>
</dbReference>
<protein>
    <submittedName>
        <fullName evidence="1">Uncharacterized protein</fullName>
    </submittedName>
</protein>
<name>A0A9N9S0F0_9DIPT</name>
<dbReference type="AlphaFoldDB" id="A0A9N9S0F0"/>
<accession>A0A9N9S0F0</accession>
<evidence type="ECO:0000313" key="2">
    <source>
        <dbReference type="Proteomes" id="UP001153620"/>
    </source>
</evidence>